<dbReference type="AlphaFoldDB" id="A0A8X6J9Z2"/>
<reference evidence="1" key="1">
    <citation type="submission" date="2020-08" db="EMBL/GenBank/DDBJ databases">
        <title>Multicomponent nature underlies the extraordinary mechanical properties of spider dragline silk.</title>
        <authorList>
            <person name="Kono N."/>
            <person name="Nakamura H."/>
            <person name="Mori M."/>
            <person name="Yoshida Y."/>
            <person name="Ohtoshi R."/>
            <person name="Malay A.D."/>
            <person name="Moran D.A.P."/>
            <person name="Tomita M."/>
            <person name="Numata K."/>
            <person name="Arakawa K."/>
        </authorList>
    </citation>
    <scope>NUCLEOTIDE SEQUENCE</scope>
</reference>
<keyword evidence="2" id="KW-1185">Reference proteome</keyword>
<evidence type="ECO:0000313" key="1">
    <source>
        <dbReference type="EMBL" id="GFS50323.1"/>
    </source>
</evidence>
<gene>
    <name evidence="1" type="ORF">TNIN_248741</name>
</gene>
<dbReference type="Proteomes" id="UP000886998">
    <property type="component" value="Unassembled WGS sequence"/>
</dbReference>
<comment type="caution">
    <text evidence="1">The sequence shown here is derived from an EMBL/GenBank/DDBJ whole genome shotgun (WGS) entry which is preliminary data.</text>
</comment>
<accession>A0A8X6J9Z2</accession>
<sequence length="79" mass="9464">MYLQDIPDAGFPYLDHVDKINLTKRLRYQQKLRDEKRAEYLGNLGLKQTSVKSSYELKVGDSVLIKNEDKLRTFWFLRR</sequence>
<proteinExistence type="predicted"/>
<evidence type="ECO:0000313" key="2">
    <source>
        <dbReference type="Proteomes" id="UP000886998"/>
    </source>
</evidence>
<name>A0A8X6J9Z2_9ARAC</name>
<dbReference type="EMBL" id="BMAV01026434">
    <property type="protein sequence ID" value="GFS50323.1"/>
    <property type="molecule type" value="Genomic_DNA"/>
</dbReference>
<organism evidence="1 2">
    <name type="scientific">Trichonephila inaurata madagascariensis</name>
    <dbReference type="NCBI Taxonomy" id="2747483"/>
    <lineage>
        <taxon>Eukaryota</taxon>
        <taxon>Metazoa</taxon>
        <taxon>Ecdysozoa</taxon>
        <taxon>Arthropoda</taxon>
        <taxon>Chelicerata</taxon>
        <taxon>Arachnida</taxon>
        <taxon>Araneae</taxon>
        <taxon>Araneomorphae</taxon>
        <taxon>Entelegynae</taxon>
        <taxon>Araneoidea</taxon>
        <taxon>Nephilidae</taxon>
        <taxon>Trichonephila</taxon>
        <taxon>Trichonephila inaurata</taxon>
    </lineage>
</organism>
<protein>
    <submittedName>
        <fullName evidence="1">Uncharacterized protein</fullName>
    </submittedName>
</protein>
<dbReference type="OrthoDB" id="6436901at2759"/>